<dbReference type="InterPro" id="IPR039607">
    <property type="entry name" value="VQ_8/17/18/20/21/25"/>
</dbReference>
<dbReference type="AlphaFoldDB" id="A0A7J7CBM9"/>
<accession>A0A7J7CBM9</accession>
<dbReference type="Pfam" id="PF05678">
    <property type="entry name" value="VQ"/>
    <property type="match status" value="1"/>
</dbReference>
<dbReference type="EMBL" id="JAAARO010000018">
    <property type="protein sequence ID" value="KAF5731335.1"/>
    <property type="molecule type" value="Genomic_DNA"/>
</dbReference>
<evidence type="ECO:0000259" key="1">
    <source>
        <dbReference type="Pfam" id="PF05678"/>
    </source>
</evidence>
<protein>
    <recommendedName>
        <fullName evidence="1">VQ domain-containing protein</fullName>
    </recommendedName>
</protein>
<reference evidence="2 3" key="1">
    <citation type="journal article" date="2020" name="Nat. Commun.">
        <title>Genome of Tripterygium wilfordii and identification of cytochrome P450 involved in triptolide biosynthesis.</title>
        <authorList>
            <person name="Tu L."/>
            <person name="Su P."/>
            <person name="Zhang Z."/>
            <person name="Gao L."/>
            <person name="Wang J."/>
            <person name="Hu T."/>
            <person name="Zhou J."/>
            <person name="Zhang Y."/>
            <person name="Zhao Y."/>
            <person name="Liu Y."/>
            <person name="Song Y."/>
            <person name="Tong Y."/>
            <person name="Lu Y."/>
            <person name="Yang J."/>
            <person name="Xu C."/>
            <person name="Jia M."/>
            <person name="Peters R.J."/>
            <person name="Huang L."/>
            <person name="Gao W."/>
        </authorList>
    </citation>
    <scope>NUCLEOTIDE SEQUENCE [LARGE SCALE GENOMIC DNA]</scope>
    <source>
        <strain evidence="3">cv. XIE 37</strain>
        <tissue evidence="2">Leaf</tissue>
    </source>
</reference>
<gene>
    <name evidence="2" type="ORF">HS088_TW18G00012</name>
</gene>
<proteinExistence type="predicted"/>
<comment type="caution">
    <text evidence="2">The sequence shown here is derived from an EMBL/GenBank/DDBJ whole genome shotgun (WGS) entry which is preliminary data.</text>
</comment>
<dbReference type="GO" id="GO:0005634">
    <property type="term" value="C:nucleus"/>
    <property type="evidence" value="ECO:0007669"/>
    <property type="project" value="TreeGrafter"/>
</dbReference>
<evidence type="ECO:0000313" key="3">
    <source>
        <dbReference type="Proteomes" id="UP000593562"/>
    </source>
</evidence>
<dbReference type="PANTHER" id="PTHR33143:SF60">
    <property type="entry name" value="VQ DOMAIN-CONTAINING PROTEIN"/>
    <property type="match status" value="1"/>
</dbReference>
<dbReference type="InParanoid" id="A0A7J7CBM9"/>
<organism evidence="2 3">
    <name type="scientific">Tripterygium wilfordii</name>
    <name type="common">Thunder God vine</name>
    <dbReference type="NCBI Taxonomy" id="458696"/>
    <lineage>
        <taxon>Eukaryota</taxon>
        <taxon>Viridiplantae</taxon>
        <taxon>Streptophyta</taxon>
        <taxon>Embryophyta</taxon>
        <taxon>Tracheophyta</taxon>
        <taxon>Spermatophyta</taxon>
        <taxon>Magnoliopsida</taxon>
        <taxon>eudicotyledons</taxon>
        <taxon>Gunneridae</taxon>
        <taxon>Pentapetalae</taxon>
        <taxon>rosids</taxon>
        <taxon>fabids</taxon>
        <taxon>Celastrales</taxon>
        <taxon>Celastraceae</taxon>
        <taxon>Tripterygium</taxon>
    </lineage>
</organism>
<dbReference type="InterPro" id="IPR008889">
    <property type="entry name" value="VQ"/>
</dbReference>
<feature type="domain" description="VQ" evidence="1">
    <location>
        <begin position="31"/>
        <end position="50"/>
    </location>
</feature>
<dbReference type="PANTHER" id="PTHR33143">
    <property type="entry name" value="F16F4.1 PROTEIN-RELATED"/>
    <property type="match status" value="1"/>
</dbReference>
<name>A0A7J7CBM9_TRIWF</name>
<dbReference type="Proteomes" id="UP000593562">
    <property type="component" value="Unassembled WGS sequence"/>
</dbReference>
<sequence>MGKKVNQKSFRISKNSNQKQQFNSLIKVLKPKVYITDSSSFKGLVQELTGDGGSTTSSPIAETVPENVPVLVETESSIEGSIDASNDSLEFCNQVSFYEEPSHGYGQISGDLSMNQQVNQAVTNLEYQEEPESSMEGSLDASFNSLEFCNQVFSDEESNQGYDGISGILPVNQNVALLELESWLLNMDPSSICDNFSQIQQELNIHDYGFSGLM</sequence>
<evidence type="ECO:0000313" key="2">
    <source>
        <dbReference type="EMBL" id="KAF5731335.1"/>
    </source>
</evidence>
<keyword evidence="3" id="KW-1185">Reference proteome</keyword>